<proteinExistence type="predicted"/>
<evidence type="ECO:0000313" key="2">
    <source>
        <dbReference type="EMBL" id="TDC23876.1"/>
    </source>
</evidence>
<reference evidence="2 3" key="1">
    <citation type="submission" date="2019-03" db="EMBL/GenBank/DDBJ databases">
        <title>Draft genome sequences of novel Actinobacteria.</title>
        <authorList>
            <person name="Sahin N."/>
            <person name="Ay H."/>
            <person name="Saygin H."/>
        </authorList>
    </citation>
    <scope>NUCLEOTIDE SEQUENCE [LARGE SCALE GENOMIC DNA]</scope>
    <source>
        <strain evidence="2 3">JCM 30547</strain>
    </source>
</reference>
<keyword evidence="3" id="KW-1185">Reference proteome</keyword>
<dbReference type="AlphaFoldDB" id="A0A4R4PNZ3"/>
<evidence type="ECO:0000256" key="1">
    <source>
        <dbReference type="SAM" id="MobiDB-lite"/>
    </source>
</evidence>
<comment type="caution">
    <text evidence="2">The sequence shown here is derived from an EMBL/GenBank/DDBJ whole genome shotgun (WGS) entry which is preliminary data.</text>
</comment>
<dbReference type="Proteomes" id="UP000295075">
    <property type="component" value="Unassembled WGS sequence"/>
</dbReference>
<dbReference type="EMBL" id="SMKA01000154">
    <property type="protein sequence ID" value="TDC23876.1"/>
    <property type="molecule type" value="Genomic_DNA"/>
</dbReference>
<evidence type="ECO:0000313" key="3">
    <source>
        <dbReference type="Proteomes" id="UP000295075"/>
    </source>
</evidence>
<gene>
    <name evidence="2" type="ORF">E1261_27490</name>
</gene>
<dbReference type="RefSeq" id="WP_132411471.1">
    <property type="nucleotide sequence ID" value="NZ_SMKA01000154.1"/>
</dbReference>
<sequence length="77" mass="7950">MPHSSANGGLHNHRPNALQLLLTHGRPGSVIEFLDATGPLTDPVAHKRLGAGGRGHRDAHPGGGPIEQVAGLDGEVR</sequence>
<protein>
    <submittedName>
        <fullName evidence="2">Uncharacterized protein</fullName>
    </submittedName>
</protein>
<feature type="region of interest" description="Disordered" evidence="1">
    <location>
        <begin position="40"/>
        <end position="77"/>
    </location>
</feature>
<name>A0A4R4PNZ3_9ACTN</name>
<accession>A0A4R4PNZ3</accession>
<organism evidence="2 3">
    <name type="scientific">Kribbella albertanoniae</name>
    <dbReference type="NCBI Taxonomy" id="1266829"/>
    <lineage>
        <taxon>Bacteria</taxon>
        <taxon>Bacillati</taxon>
        <taxon>Actinomycetota</taxon>
        <taxon>Actinomycetes</taxon>
        <taxon>Propionibacteriales</taxon>
        <taxon>Kribbellaceae</taxon>
        <taxon>Kribbella</taxon>
    </lineage>
</organism>